<sequence length="372" mass="40000">MATDAARSLACMTQTAPPDRLIRLRSSRDVAAAVPHLLGYRPRRSIVLINTHAGGRVSTLRVDLPDPAPPAAEKRYVTSLAGMLCKVPDVERTLVVVFTDGPFGADGDVARASLVRPLVKRLLGSGFAVHDALCVADDAWGAYDGHDAGIAHRLDELEEAPPGAEDCEPKAAPDELAELPTAGYLARQAFELALDRLLRRGVIMRPVVDAEDAIALDPRAATSDDFAALMHVLMHPELRDAVLFTWAWGGDRGLELLDEAERIDDGEIGPGDDTIALDLMGIGSAEPPDRDRIARAITLVSRLAVLAPDDIAHIPLTVLAWLHWSQGRGSVAGRFVGRARELDPSYGLAELLQSVLTQGHLPNWAFVMPEGC</sequence>
<gene>
    <name evidence="1" type="ORF">D7I44_13465</name>
</gene>
<dbReference type="OrthoDB" id="4954868at2"/>
<reference evidence="1 2" key="1">
    <citation type="submission" date="2018-09" db="EMBL/GenBank/DDBJ databases">
        <title>Genome sequencing of strain 2DFW10M-5.</title>
        <authorList>
            <person name="Heo J."/>
            <person name="Kim S.-J."/>
            <person name="Kwon S.-W."/>
        </authorList>
    </citation>
    <scope>NUCLEOTIDE SEQUENCE [LARGE SCALE GENOMIC DNA]</scope>
    <source>
        <strain evidence="1 2">2DFW10M-5</strain>
    </source>
</reference>
<keyword evidence="2" id="KW-1185">Reference proteome</keyword>
<organism evidence="1 2">
    <name type="scientific">Gryllotalpicola protaetiae</name>
    <dbReference type="NCBI Taxonomy" id="2419771"/>
    <lineage>
        <taxon>Bacteria</taxon>
        <taxon>Bacillati</taxon>
        <taxon>Actinomycetota</taxon>
        <taxon>Actinomycetes</taxon>
        <taxon>Micrococcales</taxon>
        <taxon>Microbacteriaceae</taxon>
        <taxon>Gryllotalpicola</taxon>
    </lineage>
</organism>
<protein>
    <submittedName>
        <fullName evidence="1">DUF4192 family protein</fullName>
    </submittedName>
</protein>
<dbReference type="AlphaFoldDB" id="A0A387BNZ7"/>
<dbReference type="Proteomes" id="UP000275069">
    <property type="component" value="Chromosome"/>
</dbReference>
<evidence type="ECO:0000313" key="2">
    <source>
        <dbReference type="Proteomes" id="UP000275069"/>
    </source>
</evidence>
<dbReference type="InterPro" id="IPR025447">
    <property type="entry name" value="DUF4192"/>
</dbReference>
<name>A0A387BNZ7_9MICO</name>
<dbReference type="Pfam" id="PF13830">
    <property type="entry name" value="DUF4192"/>
    <property type="match status" value="2"/>
</dbReference>
<proteinExistence type="predicted"/>
<accession>A0A387BNZ7</accession>
<evidence type="ECO:0000313" key="1">
    <source>
        <dbReference type="EMBL" id="AYG04438.1"/>
    </source>
</evidence>
<dbReference type="EMBL" id="CP032624">
    <property type="protein sequence ID" value="AYG04438.1"/>
    <property type="molecule type" value="Genomic_DNA"/>
</dbReference>
<dbReference type="KEGG" id="gry:D7I44_13465"/>